<dbReference type="GO" id="GO:0004089">
    <property type="term" value="F:carbonate dehydratase activity"/>
    <property type="evidence" value="ECO:0007669"/>
    <property type="project" value="UniProtKB-EC"/>
</dbReference>
<keyword evidence="5 8" id="KW-0456">Lyase</keyword>
<evidence type="ECO:0000256" key="2">
    <source>
        <dbReference type="ARBA" id="ARBA00012925"/>
    </source>
</evidence>
<dbReference type="KEGG" id="msl:Msil_2853"/>
<evidence type="ECO:0000313" key="8">
    <source>
        <dbReference type="EMBL" id="ACK51770.1"/>
    </source>
</evidence>
<dbReference type="PANTHER" id="PTHR18952:SF265">
    <property type="entry name" value="CARBONIC ANHYDRASE"/>
    <property type="match status" value="1"/>
</dbReference>
<dbReference type="InterPro" id="IPR036398">
    <property type="entry name" value="CA_dom_sf"/>
</dbReference>
<dbReference type="Proteomes" id="UP000002257">
    <property type="component" value="Chromosome"/>
</dbReference>
<dbReference type="CDD" id="cd03124">
    <property type="entry name" value="alpha_CA_prokaryotic_like"/>
    <property type="match status" value="1"/>
</dbReference>
<dbReference type="EMBL" id="CP001280">
    <property type="protein sequence ID" value="ACK51770.1"/>
    <property type="molecule type" value="Genomic_DNA"/>
</dbReference>
<feature type="domain" description="Alpha-carbonic anhydrase" evidence="7">
    <location>
        <begin position="35"/>
        <end position="256"/>
    </location>
</feature>
<evidence type="ECO:0000256" key="3">
    <source>
        <dbReference type="ARBA" id="ARBA00022723"/>
    </source>
</evidence>
<evidence type="ECO:0000313" key="9">
    <source>
        <dbReference type="Proteomes" id="UP000002257"/>
    </source>
</evidence>
<dbReference type="SMART" id="SM01057">
    <property type="entry name" value="Carb_anhydrase"/>
    <property type="match status" value="1"/>
</dbReference>
<comment type="catalytic activity">
    <reaction evidence="6">
        <text>hydrogencarbonate + H(+) = CO2 + H2O</text>
        <dbReference type="Rhea" id="RHEA:10748"/>
        <dbReference type="ChEBI" id="CHEBI:15377"/>
        <dbReference type="ChEBI" id="CHEBI:15378"/>
        <dbReference type="ChEBI" id="CHEBI:16526"/>
        <dbReference type="ChEBI" id="CHEBI:17544"/>
        <dbReference type="EC" id="4.2.1.1"/>
    </reaction>
</comment>
<dbReference type="Gene3D" id="3.10.200.10">
    <property type="entry name" value="Alpha carbonic anhydrase"/>
    <property type="match status" value="1"/>
</dbReference>
<dbReference type="PROSITE" id="PS51318">
    <property type="entry name" value="TAT"/>
    <property type="match status" value="1"/>
</dbReference>
<dbReference type="eggNOG" id="COG3338">
    <property type="taxonomic scope" value="Bacteria"/>
</dbReference>
<evidence type="ECO:0000256" key="4">
    <source>
        <dbReference type="ARBA" id="ARBA00022833"/>
    </source>
</evidence>
<evidence type="ECO:0000256" key="1">
    <source>
        <dbReference type="ARBA" id="ARBA00010718"/>
    </source>
</evidence>
<evidence type="ECO:0000256" key="6">
    <source>
        <dbReference type="ARBA" id="ARBA00048348"/>
    </source>
</evidence>
<dbReference type="InterPro" id="IPR006311">
    <property type="entry name" value="TAT_signal"/>
</dbReference>
<dbReference type="STRING" id="395965.Msil_2853"/>
<dbReference type="GO" id="GO:0008270">
    <property type="term" value="F:zinc ion binding"/>
    <property type="evidence" value="ECO:0007669"/>
    <property type="project" value="InterPro"/>
</dbReference>
<organism evidence="8 9">
    <name type="scientific">Methylocella silvestris (strain DSM 15510 / CIP 108128 / LMG 27833 / NCIMB 13906 / BL2)</name>
    <dbReference type="NCBI Taxonomy" id="395965"/>
    <lineage>
        <taxon>Bacteria</taxon>
        <taxon>Pseudomonadati</taxon>
        <taxon>Pseudomonadota</taxon>
        <taxon>Alphaproteobacteria</taxon>
        <taxon>Hyphomicrobiales</taxon>
        <taxon>Beijerinckiaceae</taxon>
        <taxon>Methylocella</taxon>
    </lineage>
</organism>
<comment type="similarity">
    <text evidence="1">Belongs to the alpha-carbonic anhydrase family.</text>
</comment>
<dbReference type="AlphaFoldDB" id="B8ETC8"/>
<keyword evidence="9" id="KW-1185">Reference proteome</keyword>
<protein>
    <recommendedName>
        <fullName evidence="2">carbonic anhydrase</fullName>
        <ecNumber evidence="2">4.2.1.1</ecNumber>
    </recommendedName>
</protein>
<dbReference type="Pfam" id="PF00194">
    <property type="entry name" value="Carb_anhydrase"/>
    <property type="match status" value="1"/>
</dbReference>
<dbReference type="PANTHER" id="PTHR18952">
    <property type="entry name" value="CARBONIC ANHYDRASE"/>
    <property type="match status" value="1"/>
</dbReference>
<evidence type="ECO:0000259" key="7">
    <source>
        <dbReference type="PROSITE" id="PS51144"/>
    </source>
</evidence>
<dbReference type="HOGENOM" id="CLU_039326_0_2_5"/>
<dbReference type="EC" id="4.2.1.1" evidence="2"/>
<dbReference type="SUPFAM" id="SSF51069">
    <property type="entry name" value="Carbonic anhydrase"/>
    <property type="match status" value="1"/>
</dbReference>
<proteinExistence type="inferred from homology"/>
<accession>B8ETC8</accession>
<keyword evidence="3" id="KW-0479">Metal-binding</keyword>
<dbReference type="PROSITE" id="PS51144">
    <property type="entry name" value="ALPHA_CA_2"/>
    <property type="match status" value="1"/>
</dbReference>
<dbReference type="InterPro" id="IPR001148">
    <property type="entry name" value="CA_dom"/>
</dbReference>
<dbReference type="InterPro" id="IPR023561">
    <property type="entry name" value="Carbonic_anhydrase_a-class"/>
</dbReference>
<evidence type="ECO:0000256" key="5">
    <source>
        <dbReference type="ARBA" id="ARBA00023239"/>
    </source>
</evidence>
<sequence>MTKSSLGRREALKALAAFGFCAACAKASLAGEAAAHWSYEGDHGPAHWGDLDAADKICAIGSQQSPIAIDSSIAAELPPLRFDWPVDAAEIVNNGHTIQLNFDEGAALKVGPDVWRLAQLHFHHPCEHLIDDKASAMEIHFVHRNEKGLAVVGALVKPGKSNPTFRKIVAAMPGAEGPAQKAPAGLNPRGLLPKARGYFRYSGSLTTPPCSETVDWLVLRHPVEVLSADIDAFAELYPMNARPAQQIDRRFVLRSV</sequence>
<reference evidence="8 9" key="1">
    <citation type="journal article" date="2010" name="J. Bacteriol.">
        <title>Complete genome sequence of the aerobic facultative methanotroph Methylocella silvestris BL2.</title>
        <authorList>
            <person name="Chen Y."/>
            <person name="Crombie A."/>
            <person name="Rahman M.T."/>
            <person name="Dedysh S.N."/>
            <person name="Liesack W."/>
            <person name="Stott M.B."/>
            <person name="Alam M."/>
            <person name="Theisen A.R."/>
            <person name="Murrell J.C."/>
            <person name="Dunfield P.F."/>
        </authorList>
    </citation>
    <scope>NUCLEOTIDE SEQUENCE [LARGE SCALE GENOMIC DNA]</scope>
    <source>
        <strain evidence="9">DSM 15510 / CIP 108128 / LMG 27833 / NCIMB 13906 / BL2</strain>
    </source>
</reference>
<gene>
    <name evidence="8" type="ordered locus">Msil_2853</name>
</gene>
<dbReference type="InterPro" id="IPR041891">
    <property type="entry name" value="Alpha_CA_prokaryot-like"/>
</dbReference>
<keyword evidence="4" id="KW-0862">Zinc</keyword>
<name>B8ETC8_METSB</name>